<evidence type="ECO:0000313" key="9">
    <source>
        <dbReference type="Proteomes" id="UP000001288"/>
    </source>
</evidence>
<dbReference type="Pfam" id="PF13396">
    <property type="entry name" value="PLDc_N"/>
    <property type="match status" value="1"/>
</dbReference>
<proteinExistence type="predicted"/>
<dbReference type="Proteomes" id="UP000001288">
    <property type="component" value="Chromosome"/>
</dbReference>
<evidence type="ECO:0000256" key="1">
    <source>
        <dbReference type="ARBA" id="ARBA00004651"/>
    </source>
</evidence>
<evidence type="ECO:0000259" key="7">
    <source>
        <dbReference type="Pfam" id="PF13396"/>
    </source>
</evidence>
<accession>A0A0H3GEV2</accession>
<keyword evidence="2" id="KW-1003">Cell membrane</keyword>
<reference evidence="9" key="1">
    <citation type="submission" date="2010-04" db="EMBL/GenBank/DDBJ databases">
        <title>The genome sequence of Listeria monocytogenes strain 10403S.</title>
        <authorList>
            <consortium name="The Broad Institute Genome Sequencing Platform"/>
            <consortium name="The Broad Institute Genome Sequencing Center for Infectious Disease."/>
            <person name="Borowsky M."/>
            <person name="Borodovsky M."/>
            <person name="Young S.K."/>
            <person name="Zeng Q."/>
            <person name="Koehrsen M."/>
            <person name="Fitzgerald M."/>
            <person name="Wiedmann M."/>
            <person name="Swaminathan B."/>
            <person name="Lauer P."/>
            <person name="Portnoy D."/>
            <person name="Cossart P."/>
            <person name="Buchrieser C."/>
            <person name="Higgins D."/>
            <person name="Abouelleil A."/>
            <person name="Alvarado L."/>
            <person name="Arachchi H.M."/>
            <person name="Berlin A."/>
            <person name="Borenstein D."/>
            <person name="Brown A."/>
            <person name="Chapman S.B."/>
            <person name="Chen Z."/>
            <person name="Dunbar C.D."/>
            <person name="Engels R."/>
            <person name="Freedman E."/>
            <person name="Gearin G."/>
            <person name="Gellesch M."/>
            <person name="Goldberg J."/>
            <person name="Griggs A."/>
            <person name="Gujja S."/>
            <person name="Heilman E."/>
            <person name="Heiman D."/>
            <person name="Howarth C."/>
            <person name="Jen D."/>
            <person name="Larson L."/>
            <person name="Lui A."/>
            <person name="MacDonald J."/>
            <person name="Mehta T."/>
            <person name="Montmayeur A."/>
            <person name="Neiman D."/>
            <person name="Park D."/>
            <person name="Pearson M."/>
            <person name="Priest M."/>
            <person name="Richards J."/>
            <person name="Roberts A."/>
            <person name="Saif S."/>
            <person name="Shea T."/>
            <person name="Shenoy N."/>
            <person name="Sisk P."/>
            <person name="Stolte C."/>
            <person name="Sykes S."/>
            <person name="Walk T."/>
            <person name="White J."/>
            <person name="Yandava C."/>
            <person name="Haas B."/>
            <person name="Nusbaum C."/>
            <person name="Birren B."/>
        </authorList>
    </citation>
    <scope>NUCLEOTIDE SEQUENCE [LARGE SCALE GENOMIC DNA]</scope>
    <source>
        <strain evidence="9">10403S</strain>
    </source>
</reference>
<keyword evidence="4 6" id="KW-1133">Transmembrane helix</keyword>
<gene>
    <name evidence="8" type="ordered locus">LMRG_01604</name>
</gene>
<dbReference type="InterPro" id="IPR027379">
    <property type="entry name" value="CLS_N"/>
</dbReference>
<dbReference type="GO" id="GO:0005886">
    <property type="term" value="C:plasma membrane"/>
    <property type="evidence" value="ECO:0007669"/>
    <property type="project" value="UniProtKB-SubCell"/>
</dbReference>
<dbReference type="HOGENOM" id="CLU_176001_3_1_9"/>
<protein>
    <recommendedName>
        <fullName evidence="7">Cardiolipin synthase N-terminal domain-containing protein</fullName>
    </recommendedName>
</protein>
<feature type="domain" description="Cardiolipin synthase N-terminal" evidence="7">
    <location>
        <begin position="21"/>
        <end position="63"/>
    </location>
</feature>
<evidence type="ECO:0000313" key="8">
    <source>
        <dbReference type="EMBL" id="AEO07215.1"/>
    </source>
</evidence>
<evidence type="ECO:0000256" key="6">
    <source>
        <dbReference type="SAM" id="Phobius"/>
    </source>
</evidence>
<evidence type="ECO:0000256" key="4">
    <source>
        <dbReference type="ARBA" id="ARBA00022989"/>
    </source>
</evidence>
<keyword evidence="3 6" id="KW-0812">Transmembrane</keyword>
<organism evidence="8 9">
    <name type="scientific">Listeria monocytogenes serotype 1/2a (strain 10403S)</name>
    <dbReference type="NCBI Taxonomy" id="393133"/>
    <lineage>
        <taxon>Bacteria</taxon>
        <taxon>Bacillati</taxon>
        <taxon>Bacillota</taxon>
        <taxon>Bacilli</taxon>
        <taxon>Bacillales</taxon>
        <taxon>Listeriaceae</taxon>
        <taxon>Listeria</taxon>
    </lineage>
</organism>
<name>A0A0H3GEV2_LISM4</name>
<sequence length="68" mass="7767">MSTLDKTQIALIIPVILLYLALLLTAIIDLTKNWNERKNPVIWLVVIIVINIFGPIAYFIFGRKEEGN</sequence>
<evidence type="ECO:0000256" key="2">
    <source>
        <dbReference type="ARBA" id="ARBA00022475"/>
    </source>
</evidence>
<feature type="transmembrane region" description="Helical" evidence="6">
    <location>
        <begin position="9"/>
        <end position="28"/>
    </location>
</feature>
<dbReference type="AlphaFoldDB" id="A0A0H3GEV2"/>
<dbReference type="EMBL" id="CP002002">
    <property type="protein sequence ID" value="AEO07215.1"/>
    <property type="molecule type" value="Genomic_DNA"/>
</dbReference>
<feature type="transmembrane region" description="Helical" evidence="6">
    <location>
        <begin position="40"/>
        <end position="61"/>
    </location>
</feature>
<evidence type="ECO:0000256" key="5">
    <source>
        <dbReference type="ARBA" id="ARBA00023136"/>
    </source>
</evidence>
<comment type="subcellular location">
    <subcellularLocation>
        <location evidence="1">Cell membrane</location>
        <topology evidence="1">Multi-pass membrane protein</topology>
    </subcellularLocation>
</comment>
<keyword evidence="5 6" id="KW-0472">Membrane</keyword>
<evidence type="ECO:0000256" key="3">
    <source>
        <dbReference type="ARBA" id="ARBA00022692"/>
    </source>
</evidence>
<dbReference type="KEGG" id="lmt:LMRG_01604"/>